<dbReference type="SUPFAM" id="SSF56112">
    <property type="entry name" value="Protein kinase-like (PK-like)"/>
    <property type="match status" value="1"/>
</dbReference>
<dbReference type="InterPro" id="IPR001220">
    <property type="entry name" value="Legume_lectin_dom"/>
</dbReference>
<comment type="catalytic activity">
    <reaction evidence="19">
        <text>L-threonyl-[protein] + ATP = O-phospho-L-threonyl-[protein] + ADP + H(+)</text>
        <dbReference type="Rhea" id="RHEA:46608"/>
        <dbReference type="Rhea" id="RHEA-COMP:11060"/>
        <dbReference type="Rhea" id="RHEA-COMP:11605"/>
        <dbReference type="ChEBI" id="CHEBI:15378"/>
        <dbReference type="ChEBI" id="CHEBI:30013"/>
        <dbReference type="ChEBI" id="CHEBI:30616"/>
        <dbReference type="ChEBI" id="CHEBI:61977"/>
        <dbReference type="ChEBI" id="CHEBI:456216"/>
        <dbReference type="EC" id="2.7.11.1"/>
    </reaction>
</comment>
<dbReference type="Pfam" id="PF00139">
    <property type="entry name" value="Lectin_legB"/>
    <property type="match status" value="1"/>
</dbReference>
<keyword evidence="12 21" id="KW-0547">Nucleotide-binding</keyword>
<dbReference type="GO" id="GO:0030246">
    <property type="term" value="F:carbohydrate binding"/>
    <property type="evidence" value="ECO:0007669"/>
    <property type="project" value="UniProtKB-KW"/>
</dbReference>
<dbReference type="PROSITE" id="PS00108">
    <property type="entry name" value="PROTEIN_KINASE_ST"/>
    <property type="match status" value="1"/>
</dbReference>
<dbReference type="InterPro" id="IPR008271">
    <property type="entry name" value="Ser/Thr_kinase_AS"/>
</dbReference>
<dbReference type="CDD" id="cd14066">
    <property type="entry name" value="STKc_IRAK"/>
    <property type="match status" value="1"/>
</dbReference>
<organism evidence="25 26">
    <name type="scientific">Tetracentron sinense</name>
    <name type="common">Spur-leaf</name>
    <dbReference type="NCBI Taxonomy" id="13715"/>
    <lineage>
        <taxon>Eukaryota</taxon>
        <taxon>Viridiplantae</taxon>
        <taxon>Streptophyta</taxon>
        <taxon>Embryophyta</taxon>
        <taxon>Tracheophyta</taxon>
        <taxon>Spermatophyta</taxon>
        <taxon>Magnoliopsida</taxon>
        <taxon>Trochodendrales</taxon>
        <taxon>Trochodendraceae</taxon>
        <taxon>Tetracentron</taxon>
    </lineage>
</organism>
<dbReference type="FunFam" id="1.10.510.10:FF:000108">
    <property type="entry name" value="L-type lectin-domain containing receptor kinase S.4"/>
    <property type="match status" value="1"/>
</dbReference>
<feature type="transmembrane region" description="Helical" evidence="22">
    <location>
        <begin position="288"/>
        <end position="308"/>
    </location>
</feature>
<evidence type="ECO:0000256" key="3">
    <source>
        <dbReference type="ARBA" id="ARBA00008536"/>
    </source>
</evidence>
<evidence type="ECO:0000256" key="4">
    <source>
        <dbReference type="ARBA" id="ARBA00010217"/>
    </source>
</evidence>
<evidence type="ECO:0000256" key="21">
    <source>
        <dbReference type="PROSITE-ProRule" id="PRU10141"/>
    </source>
</evidence>
<dbReference type="InterPro" id="IPR013320">
    <property type="entry name" value="ConA-like_dom_sf"/>
</dbReference>
<feature type="domain" description="Protein kinase" evidence="24">
    <location>
        <begin position="345"/>
        <end position="622"/>
    </location>
</feature>
<dbReference type="PANTHER" id="PTHR27007">
    <property type="match status" value="1"/>
</dbReference>
<feature type="binding site" evidence="21">
    <location>
        <position position="374"/>
    </location>
    <ligand>
        <name>ATP</name>
        <dbReference type="ChEBI" id="CHEBI:30616"/>
    </ligand>
</feature>
<dbReference type="PROSITE" id="PS50011">
    <property type="entry name" value="PROTEIN_KINASE_DOM"/>
    <property type="match status" value="1"/>
</dbReference>
<evidence type="ECO:0000256" key="14">
    <source>
        <dbReference type="ARBA" id="ARBA00022840"/>
    </source>
</evidence>
<dbReference type="SMART" id="SM00220">
    <property type="entry name" value="S_TKc"/>
    <property type="match status" value="1"/>
</dbReference>
<evidence type="ECO:0000313" key="26">
    <source>
        <dbReference type="Proteomes" id="UP000655225"/>
    </source>
</evidence>
<dbReference type="InterPro" id="IPR000719">
    <property type="entry name" value="Prot_kinase_dom"/>
</dbReference>
<keyword evidence="10 23" id="KW-0732">Signal</keyword>
<evidence type="ECO:0000256" key="7">
    <source>
        <dbReference type="ARBA" id="ARBA00022527"/>
    </source>
</evidence>
<dbReference type="InterPro" id="IPR017441">
    <property type="entry name" value="Protein_kinase_ATP_BS"/>
</dbReference>
<dbReference type="InterPro" id="IPR050528">
    <property type="entry name" value="L-type_Lectin-RKs"/>
</dbReference>
<dbReference type="PROSITE" id="PS00107">
    <property type="entry name" value="PROTEIN_KINASE_ATP"/>
    <property type="match status" value="1"/>
</dbReference>
<comment type="caution">
    <text evidence="25">The sequence shown here is derived from an EMBL/GenBank/DDBJ whole genome shotgun (WGS) entry which is preliminary data.</text>
</comment>
<dbReference type="EMBL" id="JABCRI010000002">
    <property type="protein sequence ID" value="KAF8411592.1"/>
    <property type="molecule type" value="Genomic_DNA"/>
</dbReference>
<protein>
    <recommendedName>
        <fullName evidence="5">non-specific serine/threonine protein kinase</fullName>
        <ecNumber evidence="5">2.7.11.1</ecNumber>
    </recommendedName>
</protein>
<dbReference type="Proteomes" id="UP000655225">
    <property type="component" value="Unassembled WGS sequence"/>
</dbReference>
<keyword evidence="16 22" id="KW-0472">Membrane</keyword>
<dbReference type="AlphaFoldDB" id="A0A834ZZU6"/>
<keyword evidence="7" id="KW-0723">Serine/threonine-protein kinase</keyword>
<evidence type="ECO:0000256" key="5">
    <source>
        <dbReference type="ARBA" id="ARBA00012513"/>
    </source>
</evidence>
<evidence type="ECO:0000256" key="16">
    <source>
        <dbReference type="ARBA" id="ARBA00023136"/>
    </source>
</evidence>
<comment type="similarity">
    <text evidence="4">In the C-terminal section; belongs to the protein kinase superfamily. Ser/Thr protein kinase family.</text>
</comment>
<gene>
    <name evidence="25" type="ORF">HHK36_004149</name>
</gene>
<keyword evidence="9 22" id="KW-0812">Transmembrane</keyword>
<dbReference type="FunFam" id="3.30.200.20:FF:000178">
    <property type="entry name" value="serine/threonine-protein kinase PBS1-like"/>
    <property type="match status" value="1"/>
</dbReference>
<dbReference type="Pfam" id="PF00069">
    <property type="entry name" value="Pkinase"/>
    <property type="match status" value="1"/>
</dbReference>
<keyword evidence="11" id="KW-0430">Lectin</keyword>
<dbReference type="Gene3D" id="3.30.200.20">
    <property type="entry name" value="Phosphorylase Kinase, domain 1"/>
    <property type="match status" value="1"/>
</dbReference>
<reference evidence="25 26" key="1">
    <citation type="submission" date="2020-04" db="EMBL/GenBank/DDBJ databases">
        <title>Plant Genome Project.</title>
        <authorList>
            <person name="Zhang R.-G."/>
        </authorList>
    </citation>
    <scope>NUCLEOTIDE SEQUENCE [LARGE SCALE GENOMIC DNA]</scope>
    <source>
        <strain evidence="25">YNK0</strain>
        <tissue evidence="25">Leaf</tissue>
    </source>
</reference>
<dbReference type="SUPFAM" id="SSF49899">
    <property type="entry name" value="Concanavalin A-like lectins/glucanases"/>
    <property type="match status" value="1"/>
</dbReference>
<dbReference type="OMA" id="LHGWCRK"/>
<evidence type="ECO:0000259" key="24">
    <source>
        <dbReference type="PROSITE" id="PS50011"/>
    </source>
</evidence>
<dbReference type="CDD" id="cd06899">
    <property type="entry name" value="lectin_legume_LecRK_Arcelin_ConA"/>
    <property type="match status" value="1"/>
</dbReference>
<keyword evidence="14 21" id="KW-0067">ATP-binding</keyword>
<sequence>MEAFCILLHFLFFGLVSSETSFVYNGFHNANLSLFGISYVRSEGILVVTSDSPNVLGRALYPSPLRFKENESNNSPVASFSTTFVFSISPQYPQFGGHGLAFVLLSTQEPKGSLANQYLGLPNFTSNAALSSTRVVAVEFDIVKNAELNDIDDNHVGIDICSLISNISKPAAYFTSNNSKDNSSIILKSGDPIQAWIEYTGKENLMNVTISPFGIPRSDQPLISFPVDLSSVLNEYMYVGFSASTGMLTAAHNVIGWSFRIGGRAPDLDPSELPSLVKPERVVHTKGFVVGITFACATLVLLVISGAIQVIRRLKHEDEVLEDWEVEYGARRFKYSELSAATRGFRVSNLIGTGGFGNVYKGVIPSTGLEVAIKRISHDSKQGMREFVAEITSMGRLRHRNLVQLHGWCRRKDQLLLVYDHFPNGSLDKLLSNTNNQKNKLTWEQRYKILAGIAQALLYLHEECEQRVVHRDVKPNNVLIDADLNAKLGDFGLARIYDHGIQSDTTNIVGTLGYLAPELTKTGKATTCTDVYGYGALMLEVSCGRRPIEPKRSAQELVLVDWVRELHSRGEIMRAVDPKLDFYNPDEVELVLSLGLLCSHPLPNHRPSMRRVVQFLFGDASLPQLPPDIHLEVPGLLPEFSDVYTDNSDPSSSRVTSSKTTSSFSSVEKNVVVNQGSKATV</sequence>
<evidence type="ECO:0000256" key="8">
    <source>
        <dbReference type="ARBA" id="ARBA00022679"/>
    </source>
</evidence>
<keyword evidence="15 22" id="KW-1133">Transmembrane helix</keyword>
<keyword evidence="18" id="KW-0325">Glycoprotein</keyword>
<comment type="catalytic activity">
    <reaction evidence="20">
        <text>L-seryl-[protein] + ATP = O-phospho-L-seryl-[protein] + ADP + H(+)</text>
        <dbReference type="Rhea" id="RHEA:17989"/>
        <dbReference type="Rhea" id="RHEA-COMP:9863"/>
        <dbReference type="Rhea" id="RHEA-COMP:11604"/>
        <dbReference type="ChEBI" id="CHEBI:15378"/>
        <dbReference type="ChEBI" id="CHEBI:29999"/>
        <dbReference type="ChEBI" id="CHEBI:30616"/>
        <dbReference type="ChEBI" id="CHEBI:83421"/>
        <dbReference type="ChEBI" id="CHEBI:456216"/>
        <dbReference type="EC" id="2.7.11.1"/>
    </reaction>
</comment>
<keyword evidence="13" id="KW-0418">Kinase</keyword>
<evidence type="ECO:0000256" key="18">
    <source>
        <dbReference type="ARBA" id="ARBA00023180"/>
    </source>
</evidence>
<accession>A0A834ZZU6</accession>
<dbReference type="OrthoDB" id="543442at2759"/>
<dbReference type="GO" id="GO:0004674">
    <property type="term" value="F:protein serine/threonine kinase activity"/>
    <property type="evidence" value="ECO:0007669"/>
    <property type="project" value="UniProtKB-KW"/>
</dbReference>
<dbReference type="GO" id="GO:0002229">
    <property type="term" value="P:defense response to oomycetes"/>
    <property type="evidence" value="ECO:0007669"/>
    <property type="project" value="UniProtKB-ARBA"/>
</dbReference>
<dbReference type="GO" id="GO:0005524">
    <property type="term" value="F:ATP binding"/>
    <property type="evidence" value="ECO:0007669"/>
    <property type="project" value="UniProtKB-UniRule"/>
</dbReference>
<evidence type="ECO:0000256" key="6">
    <source>
        <dbReference type="ARBA" id="ARBA00022475"/>
    </source>
</evidence>
<comment type="similarity">
    <text evidence="3">In the N-terminal section; belongs to the leguminous lectin family.</text>
</comment>
<name>A0A834ZZU6_TETSI</name>
<evidence type="ECO:0000256" key="12">
    <source>
        <dbReference type="ARBA" id="ARBA00022741"/>
    </source>
</evidence>
<evidence type="ECO:0000256" key="9">
    <source>
        <dbReference type="ARBA" id="ARBA00022692"/>
    </source>
</evidence>
<keyword evidence="26" id="KW-1185">Reference proteome</keyword>
<proteinExistence type="inferred from homology"/>
<evidence type="ECO:0000256" key="23">
    <source>
        <dbReference type="SAM" id="SignalP"/>
    </source>
</evidence>
<dbReference type="InterPro" id="IPR011009">
    <property type="entry name" value="Kinase-like_dom_sf"/>
</dbReference>
<dbReference type="GO" id="GO:0042742">
    <property type="term" value="P:defense response to bacterium"/>
    <property type="evidence" value="ECO:0007669"/>
    <property type="project" value="UniProtKB-ARBA"/>
</dbReference>
<dbReference type="GO" id="GO:0005886">
    <property type="term" value="C:plasma membrane"/>
    <property type="evidence" value="ECO:0007669"/>
    <property type="project" value="UniProtKB-SubCell"/>
</dbReference>
<evidence type="ECO:0000256" key="11">
    <source>
        <dbReference type="ARBA" id="ARBA00022734"/>
    </source>
</evidence>
<keyword evidence="6" id="KW-1003">Cell membrane</keyword>
<evidence type="ECO:0000256" key="20">
    <source>
        <dbReference type="ARBA" id="ARBA00048679"/>
    </source>
</evidence>
<dbReference type="EC" id="2.7.11.1" evidence="5"/>
<evidence type="ECO:0000256" key="13">
    <source>
        <dbReference type="ARBA" id="ARBA00022777"/>
    </source>
</evidence>
<dbReference type="Gene3D" id="1.10.510.10">
    <property type="entry name" value="Transferase(Phosphotransferase) domain 1"/>
    <property type="match status" value="1"/>
</dbReference>
<evidence type="ECO:0000256" key="2">
    <source>
        <dbReference type="ARBA" id="ARBA00004479"/>
    </source>
</evidence>
<feature type="signal peptide" evidence="23">
    <location>
        <begin position="1"/>
        <end position="18"/>
    </location>
</feature>
<keyword evidence="8" id="KW-0808">Transferase</keyword>
<evidence type="ECO:0000256" key="17">
    <source>
        <dbReference type="ARBA" id="ARBA00023170"/>
    </source>
</evidence>
<feature type="chain" id="PRO_5032465257" description="non-specific serine/threonine protein kinase" evidence="23">
    <location>
        <begin position="19"/>
        <end position="681"/>
    </location>
</feature>
<evidence type="ECO:0000256" key="1">
    <source>
        <dbReference type="ARBA" id="ARBA00004236"/>
    </source>
</evidence>
<evidence type="ECO:0000256" key="19">
    <source>
        <dbReference type="ARBA" id="ARBA00047899"/>
    </source>
</evidence>
<dbReference type="Gene3D" id="2.60.120.200">
    <property type="match status" value="1"/>
</dbReference>
<evidence type="ECO:0000256" key="10">
    <source>
        <dbReference type="ARBA" id="ARBA00022729"/>
    </source>
</evidence>
<evidence type="ECO:0000313" key="25">
    <source>
        <dbReference type="EMBL" id="KAF8411592.1"/>
    </source>
</evidence>
<evidence type="ECO:0000256" key="22">
    <source>
        <dbReference type="SAM" id="Phobius"/>
    </source>
</evidence>
<dbReference type="FunFam" id="2.60.120.200:FF:000086">
    <property type="entry name" value="L-type lectin-domain containing receptor kinase S.4"/>
    <property type="match status" value="1"/>
</dbReference>
<evidence type="ECO:0000256" key="15">
    <source>
        <dbReference type="ARBA" id="ARBA00022989"/>
    </source>
</evidence>
<comment type="subcellular location">
    <subcellularLocation>
        <location evidence="1">Cell membrane</location>
    </subcellularLocation>
    <subcellularLocation>
        <location evidence="2">Membrane</location>
        <topology evidence="2">Single-pass type I membrane protein</topology>
    </subcellularLocation>
</comment>
<keyword evidence="17" id="KW-0675">Receptor</keyword>